<evidence type="ECO:0000256" key="1">
    <source>
        <dbReference type="SAM" id="MobiDB-lite"/>
    </source>
</evidence>
<keyword evidence="3" id="KW-1185">Reference proteome</keyword>
<proteinExistence type="predicted"/>
<evidence type="ECO:0000313" key="3">
    <source>
        <dbReference type="Proteomes" id="UP001500034"/>
    </source>
</evidence>
<accession>A0ABP7NQ66</accession>
<dbReference type="Proteomes" id="UP001500034">
    <property type="component" value="Unassembled WGS sequence"/>
</dbReference>
<sequence length="1733" mass="188263">MATAPHSAARTPGSAFVRDRLAGLLLLLNQAATQDIDESELTATLAEFDLDGGWIGRLLNGPDAVVVASLPDWLTVAENSGLALVADAYFDGDVHDATAEPPDPDGSAGTPGTMRRVINELPKEVLEQLATLWAQCPAATPQEDGGDGAESRRGPAHAAVFDAPGGRLAITLTGEPTAVALAGAGETVAGAEIAVATAAEAGPASDGPFPAGPPGWVRPLEWAGPHLMAAWEAVAGLLGKFGAAGPVGRPPLPAGVWPAWQPAEDPAIGLGYALDILAEATGLPCPDVLAVGARTEGESFASMPAAELSGRVEALGKVGVTTVLAPTESGWVLVGPGDRRTPPADVPAERTLDGAATAVWGERWADWKRARHIEELARLDWVPDPLEPRPGDIPMREADELLKFFHGGKPKQPGPAGAHGTAKDAVRKQAAARKRAAKGRRLAVVGGTARSGKTTIARLLAEGLRGQGWQVQVIRSRHGELPDRDPLIEACHHATALLEHDGARPFLLILDALLPLQGGNNAVGALLPMVSESVRASVLAVLEYDLSAANEWKTESIDIVPSLVGKPRLKAFVERADRARPGTLDRRAGLAEVEREDGTRDPGVLIRKMRTGGGDDPVLACFDGLGLREQEAVARAAASSLIHAGVPEETLTDLSDDERQVLGSESLAGQDLARIASVEDSERILRRVLQIEEDPDAPDLVPLAGGGRVREKVVELVLPRVETLMREAPREVLPWLLGARLYRAQVAAELLDRTRVGGALHDWLQRAQVAELARCLTALGTSLDEGMTDDFVLQLTQRLKEDPSPLRLHDLVNVIRGIRHAMSTGRLDLNEVAPWLKVQVNVAVSNGEGTTQERLHLLSLIEWFQSTDLNEIIVKRVAEVVTDLSPTRAADYFLVLQALRLQRRLWRRVAEDTEVHYEDAAGYHPIDQEPGPELLVAYRVKAEDGFAVMLAGMMLRRQVERTEWVEMIDEYQHLLQPSLDHSSPRDVITALQELRRTSGMHRNEIFKRAVDTHWDRGRYLDALRALLRRASPMETVELLRVVQSLHAWCACLLLSAPTRGPVRSAADLVPDEEFVRNLAQAATNDPRAAGMLLSVTYAVEDPYHQHGKTFAQRLGDAFGEQTVVDWLQSDPRPSVKYYVVKGLWEAQVSFRVTCLDLMVDIVTQALTTSRRVWGPRLALRLGADPELGAGFLESLREKVGIDDLLAGMSVWYPPDAQAEFHRLARALYPNAPRRYAQTFDVRELAQRLANAPTIPVAEACREIARTMRYTDGISGAALLQKTSKIIGRPDVWVDRLDSVRTGGEFTQLLRVLDHVDRGFVGRLLTKYGELTMRTVHSTEESRLAWRTRSEMYQNPVAAAGLLAALEDIAGLGKPVYQGLTGDAVLMKIFTEELQLLQNPSEQYVAALHLARIGVGPSQALNADWTTTTYELKKLIVTTVSSPRVIRDILRTMALWERRWALELVPKIDYTKLERRLRLGLIADLEPAIGLAALLTSLDDNVGAPLVFDALKDVGWAKAVEHVALPSGVLLLRLAARLQPQHAGAVASAVNDRIVSLLSREIVLDDRAMWWEVGHACQSLSMFGFGVRNLGGPPVREPLAADAPSVSRALSWLPPTPWRNRHQTLAVERLLSHPPRSPQELTLALAGAAAAGRLGELFERLGDLSRLSGATTRDLADLTEFAESHPDLAVALHPYRACFEAHLQAATSVASLDTRRLRQSITRLTSGRTANDAS</sequence>
<gene>
    <name evidence="2" type="ORF">GCM10022384_01940</name>
</gene>
<feature type="region of interest" description="Disordered" evidence="1">
    <location>
        <begin position="95"/>
        <end position="114"/>
    </location>
</feature>
<dbReference type="EMBL" id="BAABCQ010000002">
    <property type="protein sequence ID" value="GAA3951902.1"/>
    <property type="molecule type" value="Genomic_DNA"/>
</dbReference>
<name>A0ABP7NQ66_9ACTN</name>
<evidence type="ECO:0000313" key="2">
    <source>
        <dbReference type="EMBL" id="GAA3951902.1"/>
    </source>
</evidence>
<comment type="caution">
    <text evidence="2">The sequence shown here is derived from an EMBL/GenBank/DDBJ whole genome shotgun (WGS) entry which is preliminary data.</text>
</comment>
<organism evidence="2 3">
    <name type="scientific">Streptomyces marokkonensis</name>
    <dbReference type="NCBI Taxonomy" id="324855"/>
    <lineage>
        <taxon>Bacteria</taxon>
        <taxon>Bacillati</taxon>
        <taxon>Actinomycetota</taxon>
        <taxon>Actinomycetes</taxon>
        <taxon>Kitasatosporales</taxon>
        <taxon>Streptomycetaceae</taxon>
        <taxon>Streptomyces</taxon>
    </lineage>
</organism>
<dbReference type="RefSeq" id="WP_345588209.1">
    <property type="nucleotide sequence ID" value="NZ_BAABCQ010000002.1"/>
</dbReference>
<protein>
    <submittedName>
        <fullName evidence="2">Uncharacterized protein</fullName>
    </submittedName>
</protein>
<reference evidence="3" key="1">
    <citation type="journal article" date="2019" name="Int. J. Syst. Evol. Microbiol.">
        <title>The Global Catalogue of Microorganisms (GCM) 10K type strain sequencing project: providing services to taxonomists for standard genome sequencing and annotation.</title>
        <authorList>
            <consortium name="The Broad Institute Genomics Platform"/>
            <consortium name="The Broad Institute Genome Sequencing Center for Infectious Disease"/>
            <person name="Wu L."/>
            <person name="Ma J."/>
        </authorList>
    </citation>
    <scope>NUCLEOTIDE SEQUENCE [LARGE SCALE GENOMIC DNA]</scope>
    <source>
        <strain evidence="3">JCM 17027</strain>
    </source>
</reference>